<feature type="signal peptide" evidence="3">
    <location>
        <begin position="1"/>
        <end position="25"/>
    </location>
</feature>
<geneLocation type="plasmid" evidence="5 6">
    <name>p_2</name>
</geneLocation>
<protein>
    <submittedName>
        <fullName evidence="5">Transglycosylase SLT domain-containing protein</fullName>
    </submittedName>
</protein>
<dbReference type="InterPro" id="IPR008258">
    <property type="entry name" value="Transglycosylase_SLT_dom_1"/>
</dbReference>
<evidence type="ECO:0000313" key="5">
    <source>
        <dbReference type="EMBL" id="QND61537.1"/>
    </source>
</evidence>
<dbReference type="EMBL" id="CP050297">
    <property type="protein sequence ID" value="QND61537.1"/>
    <property type="molecule type" value="Genomic_DNA"/>
</dbReference>
<keyword evidence="5" id="KW-0614">Plasmid</keyword>
<evidence type="ECO:0000256" key="3">
    <source>
        <dbReference type="SAM" id="SignalP"/>
    </source>
</evidence>
<feature type="region of interest" description="Disordered" evidence="2">
    <location>
        <begin position="35"/>
        <end position="58"/>
    </location>
</feature>
<reference evidence="6" key="1">
    <citation type="journal article" date="2020" name="Mol. Plant Microbe">
        <title>Rhizobial microsymbionts of the narrowly endemic Oxytropis species growing in Kamchatka are characterized by significant genetic diversity and possess a set of genes that are associated with T3SS and T6SS secretion systems and can affect the development of symbiosis.</title>
        <authorList>
            <person name="Safronova V."/>
            <person name="Guro P."/>
            <person name="Sazanova A."/>
            <person name="Kuznetsova I."/>
            <person name="Belimov A."/>
            <person name="Yakubov V."/>
            <person name="Chirak E."/>
            <person name="Afonin A."/>
            <person name="Gogolev Y."/>
            <person name="Andronov E."/>
            <person name="Tikhonovich I."/>
        </authorList>
    </citation>
    <scope>NUCLEOTIDE SEQUENCE [LARGE SCALE GENOMIC DNA]</scope>
    <source>
        <strain evidence="6">583</strain>
        <plasmid evidence="6">p_2</plasmid>
    </source>
</reference>
<dbReference type="AlphaFoldDB" id="A0A7G6T455"/>
<dbReference type="Proteomes" id="UP000515465">
    <property type="component" value="Plasmid p_2"/>
</dbReference>
<organism evidence="5 6">
    <name type="scientific">Mesorhizobium huakuii</name>
    <dbReference type="NCBI Taxonomy" id="28104"/>
    <lineage>
        <taxon>Bacteria</taxon>
        <taxon>Pseudomonadati</taxon>
        <taxon>Pseudomonadota</taxon>
        <taxon>Alphaproteobacteria</taxon>
        <taxon>Hyphomicrobiales</taxon>
        <taxon>Phyllobacteriaceae</taxon>
        <taxon>Mesorhizobium</taxon>
    </lineage>
</organism>
<feature type="chain" id="PRO_5028923021" evidence="3">
    <location>
        <begin position="26"/>
        <end position="334"/>
    </location>
</feature>
<dbReference type="Pfam" id="PF01464">
    <property type="entry name" value="SLT"/>
    <property type="match status" value="1"/>
</dbReference>
<evidence type="ECO:0000313" key="6">
    <source>
        <dbReference type="Proteomes" id="UP000515465"/>
    </source>
</evidence>
<evidence type="ECO:0000259" key="4">
    <source>
        <dbReference type="Pfam" id="PF01464"/>
    </source>
</evidence>
<dbReference type="InterPro" id="IPR023346">
    <property type="entry name" value="Lysozyme-like_dom_sf"/>
</dbReference>
<evidence type="ECO:0000256" key="1">
    <source>
        <dbReference type="ARBA" id="ARBA00009387"/>
    </source>
</evidence>
<comment type="similarity">
    <text evidence="1">Belongs to the virb1 family.</text>
</comment>
<gene>
    <name evidence="5" type="ORF">HB778_34960</name>
</gene>
<dbReference type="SUPFAM" id="SSF53955">
    <property type="entry name" value="Lysozyme-like"/>
    <property type="match status" value="1"/>
</dbReference>
<evidence type="ECO:0000256" key="2">
    <source>
        <dbReference type="SAM" id="MobiDB-lite"/>
    </source>
</evidence>
<accession>A0A7G6T455</accession>
<proteinExistence type="inferred from homology"/>
<name>A0A7G6T455_9HYPH</name>
<keyword evidence="3" id="KW-0732">Signal</keyword>
<sequence>MTKRLSSFCLAVALATAESMTVAVAQIAVIDGPNLDKRQEDEQHSTKSDEAKKDETDNKKSVVCTYSNKYRSQMFRRSPTEALQRDAGNVKMIRYYAQKYGVPEGLALSVAYQESRFDTCAGSHTGVKGVMQLTKGTGKSMGLDRDVNEQNVEGGVKYLGMGVKQCGATNYSCLASFYNGSNAGEQNQWAGGVGRWNSYFNDYVSSGKAPAAAPPPFSIVTADGAGGSAQNDAMGAVSKAAGGLDASASEMGANDAAIDALSGSVGQVTEYKDAWELNSSARGINADVTNQYLAQAGGFYDVAGPTSVVAERAGIAVVQAGATAEERLSKSVLL</sequence>
<dbReference type="RefSeq" id="WP_183465433.1">
    <property type="nucleotide sequence ID" value="NZ_CP050297.1"/>
</dbReference>
<dbReference type="Gene3D" id="1.10.530.10">
    <property type="match status" value="1"/>
</dbReference>
<feature type="domain" description="Transglycosylase SLT" evidence="4">
    <location>
        <begin position="92"/>
        <end position="183"/>
    </location>
</feature>